<dbReference type="GO" id="GO:0035556">
    <property type="term" value="P:intracellular signal transduction"/>
    <property type="evidence" value="ECO:0007669"/>
    <property type="project" value="TreeGrafter"/>
</dbReference>
<dbReference type="InterPro" id="IPR011009">
    <property type="entry name" value="Kinase-like_dom_sf"/>
</dbReference>
<feature type="binding site" evidence="3">
    <location>
        <position position="173"/>
    </location>
    <ligand>
        <name>ATP</name>
        <dbReference type="ChEBI" id="CHEBI:30616"/>
    </ligand>
</feature>
<dbReference type="Pfam" id="PF00069">
    <property type="entry name" value="Pkinase"/>
    <property type="match status" value="2"/>
</dbReference>
<keyword evidence="2 3" id="KW-0067">ATP-binding</keyword>
<keyword evidence="5" id="KW-0418">Kinase</keyword>
<evidence type="ECO:0000256" key="1">
    <source>
        <dbReference type="ARBA" id="ARBA00022741"/>
    </source>
</evidence>
<protein>
    <submittedName>
        <fullName evidence="5">Serine/threonine-protein kinase HAL4/sat4</fullName>
    </submittedName>
</protein>
<evidence type="ECO:0000313" key="6">
    <source>
        <dbReference type="Proteomes" id="UP001210925"/>
    </source>
</evidence>
<dbReference type="InterPro" id="IPR000719">
    <property type="entry name" value="Prot_kinase_dom"/>
</dbReference>
<feature type="domain" description="Protein kinase" evidence="4">
    <location>
        <begin position="143"/>
        <end position="368"/>
    </location>
</feature>
<dbReference type="EMBL" id="JADGKB010000024">
    <property type="protein sequence ID" value="KAJ3258755.1"/>
    <property type="molecule type" value="Genomic_DNA"/>
</dbReference>
<comment type="caution">
    <text evidence="5">The sequence shown here is derived from an EMBL/GenBank/DDBJ whole genome shotgun (WGS) entry which is preliminary data.</text>
</comment>
<accession>A0AAD5Y6G0</accession>
<evidence type="ECO:0000259" key="4">
    <source>
        <dbReference type="PROSITE" id="PS50011"/>
    </source>
</evidence>
<dbReference type="PANTHER" id="PTHR24346:SF30">
    <property type="entry name" value="MATERNAL EMBRYONIC LEUCINE ZIPPER KINASE"/>
    <property type="match status" value="1"/>
</dbReference>
<dbReference type="GO" id="GO:0004674">
    <property type="term" value="F:protein serine/threonine kinase activity"/>
    <property type="evidence" value="ECO:0007669"/>
    <property type="project" value="TreeGrafter"/>
</dbReference>
<reference evidence="5" key="1">
    <citation type="submission" date="2020-05" db="EMBL/GenBank/DDBJ databases">
        <title>Phylogenomic resolution of chytrid fungi.</title>
        <authorList>
            <person name="Stajich J.E."/>
            <person name="Amses K."/>
            <person name="Simmons R."/>
            <person name="Seto K."/>
            <person name="Myers J."/>
            <person name="Bonds A."/>
            <person name="Quandt C.A."/>
            <person name="Barry K."/>
            <person name="Liu P."/>
            <person name="Grigoriev I."/>
            <person name="Longcore J.E."/>
            <person name="James T.Y."/>
        </authorList>
    </citation>
    <scope>NUCLEOTIDE SEQUENCE</scope>
    <source>
        <strain evidence="5">PLAUS21</strain>
    </source>
</reference>
<name>A0AAD5Y6G0_9FUNG</name>
<evidence type="ECO:0000313" key="5">
    <source>
        <dbReference type="EMBL" id="KAJ3258755.1"/>
    </source>
</evidence>
<dbReference type="PROSITE" id="PS00107">
    <property type="entry name" value="PROTEIN_KINASE_ATP"/>
    <property type="match status" value="1"/>
</dbReference>
<dbReference type="Gene3D" id="1.10.510.10">
    <property type="entry name" value="Transferase(Phosphotransferase) domain 1"/>
    <property type="match status" value="2"/>
</dbReference>
<keyword evidence="5" id="KW-0808">Transferase</keyword>
<keyword evidence="6" id="KW-1185">Reference proteome</keyword>
<dbReference type="PROSITE" id="PS50011">
    <property type="entry name" value="PROTEIN_KINASE_DOM"/>
    <property type="match status" value="1"/>
</dbReference>
<dbReference type="GO" id="GO:0005524">
    <property type="term" value="F:ATP binding"/>
    <property type="evidence" value="ECO:0007669"/>
    <property type="project" value="UniProtKB-UniRule"/>
</dbReference>
<evidence type="ECO:0000256" key="3">
    <source>
        <dbReference type="PROSITE-ProRule" id="PRU10141"/>
    </source>
</evidence>
<keyword evidence="1 3" id="KW-0547">Nucleotide-binding</keyword>
<evidence type="ECO:0000256" key="2">
    <source>
        <dbReference type="ARBA" id="ARBA00022840"/>
    </source>
</evidence>
<proteinExistence type="predicted"/>
<organism evidence="5 6">
    <name type="scientific">Boothiomyces macroporosus</name>
    <dbReference type="NCBI Taxonomy" id="261099"/>
    <lineage>
        <taxon>Eukaryota</taxon>
        <taxon>Fungi</taxon>
        <taxon>Fungi incertae sedis</taxon>
        <taxon>Chytridiomycota</taxon>
        <taxon>Chytridiomycota incertae sedis</taxon>
        <taxon>Chytridiomycetes</taxon>
        <taxon>Rhizophydiales</taxon>
        <taxon>Terramycetaceae</taxon>
        <taxon>Boothiomyces</taxon>
    </lineage>
</organism>
<dbReference type="InterPro" id="IPR017441">
    <property type="entry name" value="Protein_kinase_ATP_BS"/>
</dbReference>
<sequence length="374" mass="43092">MATFQTNIWVKGLDSKVCKNNTSFTFKTLDIEEYESIQSRDLNINPLKYLKKEEKSKSVSNSPKIPKKKERNLLHLIMNELQLSPRSDPAISPQIRESFHLEPPVFPARKNKEKADLFKDLLTAKPRVSRNEPCERLVEKYGYCQSQVIGKGATSKVRLVVSHKEGNKVYAVKEFRKRRKNESQKEYMKRMTAEFCISSSLHHANVVETLDLVVDDKHTWCEVMEYCSGGTLYDILQEKPLLQSEIDCCFKQLIGGVNYIHSMGVAHRDLKPVPYIAPEEFSNSEYDGREVDIWATGVIYYAMKYAGLPWMHAVPNDERYNVFLKTRKGNFKPIDSLLPGCRNLLNSVLEPDPKERFTSQNIVDDPWFKSISGN</sequence>
<dbReference type="SUPFAM" id="SSF56112">
    <property type="entry name" value="Protein kinase-like (PK-like)"/>
    <property type="match status" value="1"/>
</dbReference>
<dbReference type="PANTHER" id="PTHR24346">
    <property type="entry name" value="MAP/MICROTUBULE AFFINITY-REGULATING KINASE"/>
    <property type="match status" value="1"/>
</dbReference>
<dbReference type="AlphaFoldDB" id="A0AAD5Y6G0"/>
<dbReference type="GO" id="GO:0005737">
    <property type="term" value="C:cytoplasm"/>
    <property type="evidence" value="ECO:0007669"/>
    <property type="project" value="TreeGrafter"/>
</dbReference>
<dbReference type="Proteomes" id="UP001210925">
    <property type="component" value="Unassembled WGS sequence"/>
</dbReference>
<gene>
    <name evidence="5" type="primary">SAT4_1</name>
    <name evidence="5" type="ORF">HK103_003349</name>
</gene>